<dbReference type="Gene3D" id="2.60.120.10">
    <property type="entry name" value="Jelly Rolls"/>
    <property type="match status" value="1"/>
</dbReference>
<protein>
    <submittedName>
        <fullName evidence="2">Cupin domain-containing protein</fullName>
    </submittedName>
</protein>
<sequence>MTANTERKGDVLILRPEEGRNFWQPMPANGHISVRVAPGFVKVETPFSLGTQTLPPQGYVREHAHPVHDEVLHFISGKGKAVVEGVEYDALPGTTIFVGRNRKHKFINTSADQDLHWLWFIQPNGLEDFFEEIGRPREPGQPDPTPFPRPEDVLEIERRTAFVAAKPE</sequence>
<evidence type="ECO:0000313" key="2">
    <source>
        <dbReference type="EMBL" id="SCB58607.1"/>
    </source>
</evidence>
<reference evidence="2 3" key="1">
    <citation type="submission" date="2016-08" db="EMBL/GenBank/DDBJ databases">
        <authorList>
            <person name="Seilhamer J.J."/>
        </authorList>
    </citation>
    <scope>NUCLEOTIDE SEQUENCE [LARGE SCALE GENOMIC DNA]</scope>
    <source>
        <strain evidence="2 3">HBR26</strain>
    </source>
</reference>
<dbReference type="InterPro" id="IPR013096">
    <property type="entry name" value="Cupin_2"/>
</dbReference>
<dbReference type="InterPro" id="IPR014710">
    <property type="entry name" value="RmlC-like_jellyroll"/>
</dbReference>
<dbReference type="SUPFAM" id="SSF51182">
    <property type="entry name" value="RmlC-like cupins"/>
    <property type="match status" value="1"/>
</dbReference>
<dbReference type="PANTHER" id="PTHR43346">
    <property type="entry name" value="LIGAND BINDING DOMAIN PROTEIN, PUTATIVE (AFU_ORTHOLOGUE AFUA_6G14370)-RELATED"/>
    <property type="match status" value="1"/>
</dbReference>
<feature type="domain" description="Cupin type-2" evidence="1">
    <location>
        <begin position="51"/>
        <end position="120"/>
    </location>
</feature>
<name>A0A1C3Y2C8_9HYPH</name>
<dbReference type="Proteomes" id="UP000198723">
    <property type="component" value="Unassembled WGS sequence"/>
</dbReference>
<organism evidence="2 3">
    <name type="scientific">Rhizobium aethiopicum</name>
    <dbReference type="NCBI Taxonomy" id="1138170"/>
    <lineage>
        <taxon>Bacteria</taxon>
        <taxon>Pseudomonadati</taxon>
        <taxon>Pseudomonadota</taxon>
        <taxon>Alphaproteobacteria</taxon>
        <taxon>Hyphomicrobiales</taxon>
        <taxon>Rhizobiaceae</taxon>
        <taxon>Rhizobium/Agrobacterium group</taxon>
        <taxon>Rhizobium</taxon>
    </lineage>
</organism>
<evidence type="ECO:0000313" key="3">
    <source>
        <dbReference type="Proteomes" id="UP000198723"/>
    </source>
</evidence>
<dbReference type="PANTHER" id="PTHR43346:SF1">
    <property type="entry name" value="QUERCETIN 2,3-DIOXYGENASE-RELATED"/>
    <property type="match status" value="1"/>
</dbReference>
<dbReference type="RefSeq" id="WP_092750397.1">
    <property type="nucleotide sequence ID" value="NZ_FMAJ01000005.1"/>
</dbReference>
<dbReference type="STRING" id="1138170.GA0061105_10574"/>
<dbReference type="AlphaFoldDB" id="A0A1C3Y2C8"/>
<evidence type="ECO:0000259" key="1">
    <source>
        <dbReference type="Pfam" id="PF07883"/>
    </source>
</evidence>
<dbReference type="Pfam" id="PF07883">
    <property type="entry name" value="Cupin_2"/>
    <property type="match status" value="1"/>
</dbReference>
<dbReference type="InterPro" id="IPR052538">
    <property type="entry name" value="Flavonoid_dioxygenase-like"/>
</dbReference>
<dbReference type="InterPro" id="IPR011051">
    <property type="entry name" value="RmlC_Cupin_sf"/>
</dbReference>
<accession>A0A1C3Y2C8</accession>
<gene>
    <name evidence="2" type="ORF">GA0061105_10574</name>
</gene>
<proteinExistence type="predicted"/>
<dbReference type="EMBL" id="FMAJ01000005">
    <property type="protein sequence ID" value="SCB58607.1"/>
    <property type="molecule type" value="Genomic_DNA"/>
</dbReference>